<comment type="caution">
    <text evidence="1">The sequence shown here is derived from an EMBL/GenBank/DDBJ whole genome shotgun (WGS) entry which is preliminary data.</text>
</comment>
<gene>
    <name evidence="1" type="ORF">D5086_015645</name>
</gene>
<keyword evidence="2" id="KW-1185">Reference proteome</keyword>
<proteinExistence type="predicted"/>
<evidence type="ECO:0000313" key="1">
    <source>
        <dbReference type="EMBL" id="KAL3581313.1"/>
    </source>
</evidence>
<organism evidence="1 2">
    <name type="scientific">Populus alba</name>
    <name type="common">White poplar</name>
    <dbReference type="NCBI Taxonomy" id="43335"/>
    <lineage>
        <taxon>Eukaryota</taxon>
        <taxon>Viridiplantae</taxon>
        <taxon>Streptophyta</taxon>
        <taxon>Embryophyta</taxon>
        <taxon>Tracheophyta</taxon>
        <taxon>Spermatophyta</taxon>
        <taxon>Magnoliopsida</taxon>
        <taxon>eudicotyledons</taxon>
        <taxon>Gunneridae</taxon>
        <taxon>Pentapetalae</taxon>
        <taxon>rosids</taxon>
        <taxon>fabids</taxon>
        <taxon>Malpighiales</taxon>
        <taxon>Salicaceae</taxon>
        <taxon>Saliceae</taxon>
        <taxon>Populus</taxon>
    </lineage>
</organism>
<dbReference type="Proteomes" id="UP000309997">
    <property type="component" value="Unassembled WGS sequence"/>
</dbReference>
<protein>
    <submittedName>
        <fullName evidence="1">Uncharacterized protein</fullName>
    </submittedName>
</protein>
<evidence type="ECO:0000313" key="2">
    <source>
        <dbReference type="Proteomes" id="UP000309997"/>
    </source>
</evidence>
<accession>A0ACC4BTT0</accession>
<reference evidence="1 2" key="1">
    <citation type="journal article" date="2024" name="Plant Biotechnol. J.">
        <title>Genome and CRISPR/Cas9 system of a widespread forest tree (Populus alba) in the world.</title>
        <authorList>
            <person name="Liu Y.J."/>
            <person name="Jiang P.F."/>
            <person name="Han X.M."/>
            <person name="Li X.Y."/>
            <person name="Wang H.M."/>
            <person name="Wang Y.J."/>
            <person name="Wang X.X."/>
            <person name="Zeng Q.Y."/>
        </authorList>
    </citation>
    <scope>NUCLEOTIDE SEQUENCE [LARGE SCALE GENOMIC DNA]</scope>
    <source>
        <strain evidence="2">cv. PAL-ZL1</strain>
    </source>
</reference>
<name>A0ACC4BTT0_POPAL</name>
<dbReference type="EMBL" id="RCHU02000008">
    <property type="protein sequence ID" value="KAL3581313.1"/>
    <property type="molecule type" value="Genomic_DNA"/>
</dbReference>
<sequence>MELLLLLPKVTVAVALIGLVGIVIRMCDALIFRPERLRSKLREQGIRGPPPAFLLGNIRDIKKAQSKVSKASREGEQVISHNSSNTPFSFFEQWSKKYGSTFMFSLGNIQILHMNHPDAVKEISICTSLDLGKPSYQVKERGPLLGQGILTSSGAIWAHQRKILAPEFYMENVKNFMSIMVESSNIVVDSWTKRIESEGGVVDINVDEDMRSFSGDVISKACFGSNYAKGEEIFLKLRALQGAMSKKALSSGIPILRALPTKSNREVWRLEKEVRALILKEVKEEKEQTSKDLLEIILKGAKDIESSQAEMDRFVVDNCKNIYLAGYETTSVTATWTMMLLGSNPEWQDRVRAEVLEVCGGQMPDADMVRKMKTLTMVIHESLRLYPPVCVISREALQDMKFGDIFVPKGVNVWTLIVNLHQDPEIWGSDADKFNPESHSWLDLESVLNFIHRASRLPFPGLEMYSHQSLNGNGRRVTDLDVVFWQPKNINKVPRREIPAEKSEQTDCGQDHTKGKVLKASACIQRWDNC</sequence>